<reference evidence="1 2" key="1">
    <citation type="submission" date="2015-01" db="EMBL/GenBank/DDBJ databases">
        <title>Evolution of Trichinella species and genotypes.</title>
        <authorList>
            <person name="Korhonen P.K."/>
            <person name="Edoardo P."/>
            <person name="Giuseppe L.R."/>
            <person name="Gasser R.B."/>
        </authorList>
    </citation>
    <scope>NUCLEOTIDE SEQUENCE [LARGE SCALE GENOMIC DNA]</scope>
    <source>
        <strain evidence="1">ISS3</strain>
    </source>
</reference>
<keyword evidence="2" id="KW-1185">Reference proteome</keyword>
<accession>A0A0V1BWU2</accession>
<evidence type="ECO:0000313" key="1">
    <source>
        <dbReference type="EMBL" id="KRY41212.1"/>
    </source>
</evidence>
<evidence type="ECO:0000313" key="2">
    <source>
        <dbReference type="Proteomes" id="UP000054776"/>
    </source>
</evidence>
<dbReference type="AlphaFoldDB" id="A0A0V1BWU2"/>
<comment type="caution">
    <text evidence="1">The sequence shown here is derived from an EMBL/GenBank/DDBJ whole genome shotgun (WGS) entry which is preliminary data.</text>
</comment>
<organism evidence="1 2">
    <name type="scientific">Trichinella spiralis</name>
    <name type="common">Trichina worm</name>
    <dbReference type="NCBI Taxonomy" id="6334"/>
    <lineage>
        <taxon>Eukaryota</taxon>
        <taxon>Metazoa</taxon>
        <taxon>Ecdysozoa</taxon>
        <taxon>Nematoda</taxon>
        <taxon>Enoplea</taxon>
        <taxon>Dorylaimia</taxon>
        <taxon>Trichinellida</taxon>
        <taxon>Trichinellidae</taxon>
        <taxon>Trichinella</taxon>
    </lineage>
</organism>
<dbReference type="InParanoid" id="A0A0V1BWU2"/>
<sequence length="108" mass="12541">LRMAVALSSNDPVNKIKMQSCRRVRAKLGWQHRYYDIKKKFSITAQFKILGDQRKKVPKCCNWLAWALLNLEFCIISENDVANTDLSEMFAICVSHMRILYTGVVDDE</sequence>
<feature type="non-terminal residue" evidence="1">
    <location>
        <position position="1"/>
    </location>
</feature>
<dbReference type="EMBL" id="JYDH01000009">
    <property type="protein sequence ID" value="KRY41212.1"/>
    <property type="molecule type" value="Genomic_DNA"/>
</dbReference>
<gene>
    <name evidence="1" type="ORF">T01_13472</name>
</gene>
<proteinExistence type="predicted"/>
<dbReference type="OrthoDB" id="10533238at2759"/>
<dbReference type="Proteomes" id="UP000054776">
    <property type="component" value="Unassembled WGS sequence"/>
</dbReference>
<name>A0A0V1BWU2_TRISP</name>
<protein>
    <submittedName>
        <fullName evidence="1">Uncharacterized protein</fullName>
    </submittedName>
</protein>